<dbReference type="GO" id="GO:0032544">
    <property type="term" value="P:plastid translation"/>
    <property type="evidence" value="ECO:0007669"/>
    <property type="project" value="TreeGrafter"/>
</dbReference>
<dbReference type="InterPro" id="IPR036191">
    <property type="entry name" value="RRF_sf"/>
</dbReference>
<keyword evidence="9" id="KW-1185">Reference proteome</keyword>
<feature type="domain" description="Ribosome recycling factor" evidence="7">
    <location>
        <begin position="92"/>
        <end position="153"/>
    </location>
</feature>
<dbReference type="AlphaFoldDB" id="A0AAP0F7B4"/>
<evidence type="ECO:0000256" key="1">
    <source>
        <dbReference type="ARBA" id="ARBA00002952"/>
    </source>
</evidence>
<evidence type="ECO:0000256" key="4">
    <source>
        <dbReference type="ARBA" id="ARBA00022917"/>
    </source>
</evidence>
<accession>A0AAP0F7B4</accession>
<organism evidence="8 9">
    <name type="scientific">Stephania japonica</name>
    <dbReference type="NCBI Taxonomy" id="461633"/>
    <lineage>
        <taxon>Eukaryota</taxon>
        <taxon>Viridiplantae</taxon>
        <taxon>Streptophyta</taxon>
        <taxon>Embryophyta</taxon>
        <taxon>Tracheophyta</taxon>
        <taxon>Spermatophyta</taxon>
        <taxon>Magnoliopsida</taxon>
        <taxon>Ranunculales</taxon>
        <taxon>Menispermaceae</taxon>
        <taxon>Menispermoideae</taxon>
        <taxon>Cissampelideae</taxon>
        <taxon>Stephania</taxon>
    </lineage>
</organism>
<gene>
    <name evidence="8" type="ORF">Sjap_020996</name>
</gene>
<dbReference type="GO" id="GO:0043023">
    <property type="term" value="F:ribosomal large subunit binding"/>
    <property type="evidence" value="ECO:0007669"/>
    <property type="project" value="TreeGrafter"/>
</dbReference>
<evidence type="ECO:0000313" key="8">
    <source>
        <dbReference type="EMBL" id="KAK9103742.1"/>
    </source>
</evidence>
<dbReference type="Gene3D" id="3.30.1360.40">
    <property type="match status" value="1"/>
</dbReference>
<dbReference type="EMBL" id="JBBNAE010000008">
    <property type="protein sequence ID" value="KAK9103742.1"/>
    <property type="molecule type" value="Genomic_DNA"/>
</dbReference>
<comment type="caution">
    <text evidence="8">The sequence shown here is derived from an EMBL/GenBank/DDBJ whole genome shotgun (WGS) entry which is preliminary data.</text>
</comment>
<dbReference type="GO" id="GO:0009507">
    <property type="term" value="C:chloroplast"/>
    <property type="evidence" value="ECO:0007669"/>
    <property type="project" value="TreeGrafter"/>
</dbReference>
<protein>
    <recommendedName>
        <fullName evidence="3">Ribosome-recycling factor, chloroplastic</fullName>
    </recommendedName>
    <alternativeName>
        <fullName evidence="5">Ribosome-releasing factor, chloroplastic</fullName>
    </alternativeName>
</protein>
<comment type="similarity">
    <text evidence="2">Belongs to the RRF family.</text>
</comment>
<evidence type="ECO:0000259" key="7">
    <source>
        <dbReference type="Pfam" id="PF01765"/>
    </source>
</evidence>
<reference evidence="8 9" key="1">
    <citation type="submission" date="2024-01" db="EMBL/GenBank/DDBJ databases">
        <title>Genome assemblies of Stephania.</title>
        <authorList>
            <person name="Yang L."/>
        </authorList>
    </citation>
    <scope>NUCLEOTIDE SEQUENCE [LARGE SCALE GENOMIC DNA]</scope>
    <source>
        <strain evidence="8">QJT</strain>
        <tissue evidence="8">Leaf</tissue>
    </source>
</reference>
<comment type="function">
    <text evidence="1">Responsible for the release of ribosomes from messenger RNA at the termination of chloroplastic protein biosynthesis.</text>
</comment>
<evidence type="ECO:0000256" key="3">
    <source>
        <dbReference type="ARBA" id="ARBA00014063"/>
    </source>
</evidence>
<dbReference type="PANTHER" id="PTHR20982:SF3">
    <property type="entry name" value="MITOCHONDRIAL RIBOSOME RECYCLING FACTOR PSEUDO 1"/>
    <property type="match status" value="1"/>
</dbReference>
<feature type="compositionally biased region" description="Basic and acidic residues" evidence="6">
    <location>
        <begin position="22"/>
        <end position="34"/>
    </location>
</feature>
<dbReference type="InterPro" id="IPR002661">
    <property type="entry name" value="Ribosome_recyc_fac"/>
</dbReference>
<dbReference type="Proteomes" id="UP001417504">
    <property type="component" value="Unassembled WGS sequence"/>
</dbReference>
<keyword evidence="4" id="KW-0648">Protein biosynthesis</keyword>
<dbReference type="InterPro" id="IPR023584">
    <property type="entry name" value="Ribosome_recyc_fac_dom"/>
</dbReference>
<feature type="compositionally biased region" description="Low complexity" evidence="6">
    <location>
        <begin position="11"/>
        <end position="21"/>
    </location>
</feature>
<dbReference type="SUPFAM" id="SSF55194">
    <property type="entry name" value="Ribosome recycling factor, RRF"/>
    <property type="match status" value="1"/>
</dbReference>
<name>A0AAP0F7B4_9MAGN</name>
<proteinExistence type="inferred from homology"/>
<evidence type="ECO:0000256" key="5">
    <source>
        <dbReference type="ARBA" id="ARBA00032397"/>
    </source>
</evidence>
<evidence type="ECO:0000313" key="9">
    <source>
        <dbReference type="Proteomes" id="UP001417504"/>
    </source>
</evidence>
<sequence>MERFTHFVEGSSSSSSSASFLGDRRERTDGDRDLGLNRLARDQPFFVEILGDRVATDEGDDGNGVARDEGDGVVRDDGDGVVLLLSTTGLSQLEEHCSIKTPDASSLLIHHMTNRVIEKAIVNSDLGLTPNNDGEVIRLSVPQLTSDRRKVVYNGVEVVAPFNLDILKWANETHRLLSYAKAKYICVDGDGIVPTESPKADGLKAVARVGVPGDYYGGSNIIQDKIARGNTKQNRKMSLDVETMR</sequence>
<evidence type="ECO:0000256" key="6">
    <source>
        <dbReference type="SAM" id="MobiDB-lite"/>
    </source>
</evidence>
<dbReference type="Pfam" id="PF01765">
    <property type="entry name" value="RRF"/>
    <property type="match status" value="1"/>
</dbReference>
<dbReference type="PANTHER" id="PTHR20982">
    <property type="entry name" value="RIBOSOME RECYCLING FACTOR"/>
    <property type="match status" value="1"/>
</dbReference>
<evidence type="ECO:0000256" key="2">
    <source>
        <dbReference type="ARBA" id="ARBA00005912"/>
    </source>
</evidence>
<feature type="region of interest" description="Disordered" evidence="6">
    <location>
        <begin position="1"/>
        <end position="34"/>
    </location>
</feature>